<accession>A0A4U8UNZ7</accession>
<comment type="caution">
    <text evidence="1">The sequence shown here is derived from an EMBL/GenBank/DDBJ whole genome shotgun (WGS) entry which is preliminary data.</text>
</comment>
<name>A0A4U8UNZ7_STECR</name>
<dbReference type="Proteomes" id="UP000298663">
    <property type="component" value="Chromosome X"/>
</dbReference>
<protein>
    <submittedName>
        <fullName evidence="1">Uncharacterized protein</fullName>
    </submittedName>
</protein>
<dbReference type="EMBL" id="AZBU02000001">
    <property type="protein sequence ID" value="TMS34419.1"/>
    <property type="molecule type" value="Genomic_DNA"/>
</dbReference>
<dbReference type="AlphaFoldDB" id="A0A4U8UNZ7"/>
<proteinExistence type="predicted"/>
<keyword evidence="2" id="KW-1185">Reference proteome</keyword>
<sequence length="135" mass="14927">MESKSRLLFEKALFKTKKPQLGASAFSSFASATRGLSAEAVAAKGRVRKLLRGFGHFSCQPPVNYQARNADFKNFVVRFYDLVYSAQRLTSGKPSLLSIISVSQKVQVFQHILILLHNLAATLGSIVFFKNLEGC</sequence>
<reference evidence="1 2" key="2">
    <citation type="journal article" date="2019" name="G3 (Bethesda)">
        <title>Hybrid Assembly of the Genome of the Entomopathogenic Nematode Steinernema carpocapsae Identifies the X-Chromosome.</title>
        <authorList>
            <person name="Serra L."/>
            <person name="Macchietto M."/>
            <person name="Macias-Munoz A."/>
            <person name="McGill C.J."/>
            <person name="Rodriguez I.M."/>
            <person name="Rodriguez B."/>
            <person name="Murad R."/>
            <person name="Mortazavi A."/>
        </authorList>
    </citation>
    <scope>NUCLEOTIDE SEQUENCE [LARGE SCALE GENOMIC DNA]</scope>
    <source>
        <strain evidence="1 2">ALL</strain>
    </source>
</reference>
<dbReference type="EMBL" id="CM016762">
    <property type="protein sequence ID" value="TMS34419.1"/>
    <property type="molecule type" value="Genomic_DNA"/>
</dbReference>
<reference evidence="1 2" key="1">
    <citation type="journal article" date="2015" name="Genome Biol.">
        <title>Comparative genomics of Steinernema reveals deeply conserved gene regulatory networks.</title>
        <authorList>
            <person name="Dillman A.R."/>
            <person name="Macchietto M."/>
            <person name="Porter C.F."/>
            <person name="Rogers A."/>
            <person name="Williams B."/>
            <person name="Antoshechkin I."/>
            <person name="Lee M.M."/>
            <person name="Goodwin Z."/>
            <person name="Lu X."/>
            <person name="Lewis E.E."/>
            <person name="Goodrich-Blair H."/>
            <person name="Stock S.P."/>
            <person name="Adams B.J."/>
            <person name="Sternberg P.W."/>
            <person name="Mortazavi A."/>
        </authorList>
    </citation>
    <scope>NUCLEOTIDE SEQUENCE [LARGE SCALE GENOMIC DNA]</scope>
    <source>
        <strain evidence="1 2">ALL</strain>
    </source>
</reference>
<gene>
    <name evidence="1" type="ORF">L596_002016</name>
</gene>
<evidence type="ECO:0000313" key="1">
    <source>
        <dbReference type="EMBL" id="TMS34419.1"/>
    </source>
</evidence>
<organism evidence="1 2">
    <name type="scientific">Steinernema carpocapsae</name>
    <name type="common">Entomopathogenic nematode</name>
    <dbReference type="NCBI Taxonomy" id="34508"/>
    <lineage>
        <taxon>Eukaryota</taxon>
        <taxon>Metazoa</taxon>
        <taxon>Ecdysozoa</taxon>
        <taxon>Nematoda</taxon>
        <taxon>Chromadorea</taxon>
        <taxon>Rhabditida</taxon>
        <taxon>Tylenchina</taxon>
        <taxon>Panagrolaimomorpha</taxon>
        <taxon>Strongyloidoidea</taxon>
        <taxon>Steinernematidae</taxon>
        <taxon>Steinernema</taxon>
    </lineage>
</organism>
<evidence type="ECO:0000313" key="2">
    <source>
        <dbReference type="Proteomes" id="UP000298663"/>
    </source>
</evidence>